<reference evidence="1" key="1">
    <citation type="submission" date="2018-05" db="EMBL/GenBank/DDBJ databases">
        <authorList>
            <person name="Lanie J.A."/>
            <person name="Ng W.-L."/>
            <person name="Kazmierczak K.M."/>
            <person name="Andrzejewski T.M."/>
            <person name="Davidsen T.M."/>
            <person name="Wayne K.J."/>
            <person name="Tettelin H."/>
            <person name="Glass J.I."/>
            <person name="Rusch D."/>
            <person name="Podicherti R."/>
            <person name="Tsui H.-C.T."/>
            <person name="Winkler M.E."/>
        </authorList>
    </citation>
    <scope>NUCLEOTIDE SEQUENCE</scope>
</reference>
<organism evidence="1">
    <name type="scientific">marine metagenome</name>
    <dbReference type="NCBI Taxonomy" id="408172"/>
    <lineage>
        <taxon>unclassified sequences</taxon>
        <taxon>metagenomes</taxon>
        <taxon>ecological metagenomes</taxon>
    </lineage>
</organism>
<gene>
    <name evidence="1" type="ORF">METZ01_LOCUS148070</name>
</gene>
<sequence length="42" mass="4592">MVFRFADERYLAGLWAIAPYAKSSVDPPILPSLAVAEKLVVS</sequence>
<accession>A0A382A118</accession>
<evidence type="ECO:0000313" key="1">
    <source>
        <dbReference type="EMBL" id="SVA95216.1"/>
    </source>
</evidence>
<name>A0A382A118_9ZZZZ</name>
<protein>
    <submittedName>
        <fullName evidence="1">Uncharacterized protein</fullName>
    </submittedName>
</protein>
<proteinExistence type="predicted"/>
<dbReference type="AlphaFoldDB" id="A0A382A118"/>
<dbReference type="EMBL" id="UINC01023476">
    <property type="protein sequence ID" value="SVA95216.1"/>
    <property type="molecule type" value="Genomic_DNA"/>
</dbReference>